<evidence type="ECO:0000313" key="8">
    <source>
        <dbReference type="Proteomes" id="UP000028487"/>
    </source>
</evidence>
<dbReference type="GO" id="GO:0006298">
    <property type="term" value="P:mismatch repair"/>
    <property type="evidence" value="ECO:0007669"/>
    <property type="project" value="UniProtKB-UniRule"/>
</dbReference>
<keyword evidence="2 6" id="KW-0255">Endonuclease</keyword>
<gene>
    <name evidence="7" type="primary">vsr</name>
    <name evidence="7" type="ORF">XBFM1_1190052</name>
</gene>
<evidence type="ECO:0000313" key="7">
    <source>
        <dbReference type="EMBL" id="CDG99792.1"/>
    </source>
</evidence>
<name>A0A077NCA2_XENBV</name>
<reference evidence="7" key="1">
    <citation type="submission" date="2013-07" db="EMBL/GenBank/DDBJ databases">
        <title>Sub-species coevolution in mutualistic symbiosis.</title>
        <authorList>
            <person name="Murfin K."/>
            <person name="Klassen J."/>
            <person name="Lee M."/>
            <person name="Forst S."/>
            <person name="Stock P."/>
            <person name="Goodrich-Blair H."/>
        </authorList>
    </citation>
    <scope>NUCLEOTIDE SEQUENCE [LARGE SCALE GENOMIC DNA]</scope>
    <source>
        <strain evidence="7">Feltiae Moldova</strain>
    </source>
</reference>
<dbReference type="NCBIfam" id="TIGR00632">
    <property type="entry name" value="vsr"/>
    <property type="match status" value="1"/>
</dbReference>
<keyword evidence="1 6" id="KW-0540">Nuclease</keyword>
<dbReference type="InterPro" id="IPR011335">
    <property type="entry name" value="Restrct_endonuc-II-like"/>
</dbReference>
<evidence type="ECO:0000256" key="3">
    <source>
        <dbReference type="ARBA" id="ARBA00022763"/>
    </source>
</evidence>
<accession>A0A077NCA2</accession>
<dbReference type="HOGENOM" id="CLU_111913_1_1_6"/>
<keyword evidence="5 6" id="KW-0234">DNA repair</keyword>
<dbReference type="PIRSF" id="PIRSF018267">
    <property type="entry name" value="VSR_endonuc"/>
    <property type="match status" value="1"/>
</dbReference>
<dbReference type="CDD" id="cd00221">
    <property type="entry name" value="Vsr"/>
    <property type="match status" value="1"/>
</dbReference>
<proteinExistence type="inferred from homology"/>
<dbReference type="RefSeq" id="WP_038222892.1">
    <property type="nucleotide sequence ID" value="NZ_CAWLWD010000108.1"/>
</dbReference>
<comment type="similarity">
    <text evidence="6">Belongs to the vsr family.</text>
</comment>
<dbReference type="AlphaFoldDB" id="A0A077NCA2"/>
<dbReference type="EC" id="3.1.-.-" evidence="6"/>
<evidence type="ECO:0000256" key="5">
    <source>
        <dbReference type="ARBA" id="ARBA00023204"/>
    </source>
</evidence>
<protein>
    <recommendedName>
        <fullName evidence="6">Very short patch repair endonuclease</fullName>
        <ecNumber evidence="6">3.1.-.-</ecNumber>
    </recommendedName>
</protein>
<evidence type="ECO:0000256" key="4">
    <source>
        <dbReference type="ARBA" id="ARBA00022801"/>
    </source>
</evidence>
<keyword evidence="3 6" id="KW-0227">DNA damage</keyword>
<dbReference type="InterPro" id="IPR004603">
    <property type="entry name" value="DNA_mismatch_endonuc_vsr"/>
</dbReference>
<dbReference type="Proteomes" id="UP000028487">
    <property type="component" value="Unassembled WGS sequence"/>
</dbReference>
<dbReference type="GO" id="GO:0016787">
    <property type="term" value="F:hydrolase activity"/>
    <property type="evidence" value="ECO:0007669"/>
    <property type="project" value="UniProtKB-KW"/>
</dbReference>
<dbReference type="EMBL" id="CBSV010000023">
    <property type="protein sequence ID" value="CDG99792.1"/>
    <property type="molecule type" value="Genomic_DNA"/>
</dbReference>
<dbReference type="GO" id="GO:0004519">
    <property type="term" value="F:endonuclease activity"/>
    <property type="evidence" value="ECO:0007669"/>
    <property type="project" value="UniProtKB-KW"/>
</dbReference>
<sequence>MADIHNPNARSKNMRAIRSSGTSIENKVQEIIESLGIKYRKQVSSLPGKPDFVIDDYQAILFVHGCFWHGHNCHVSNIPMTRTDYWLNKINKNINRDYMVMDLLSNLGWKILILWECALRGRKKISDKEISERIEEWLCEDHLHAEVDMNGISRIVLNHPTQ</sequence>
<evidence type="ECO:0000256" key="2">
    <source>
        <dbReference type="ARBA" id="ARBA00022759"/>
    </source>
</evidence>
<comment type="function">
    <text evidence="6">May nick specific sequences that contain T:G mispairs resulting from m5C-deamination.</text>
</comment>
<dbReference type="Gene3D" id="3.40.960.10">
    <property type="entry name" value="VSR Endonuclease"/>
    <property type="match status" value="1"/>
</dbReference>
<evidence type="ECO:0000256" key="6">
    <source>
        <dbReference type="PIRNR" id="PIRNR018267"/>
    </source>
</evidence>
<organism evidence="7 8">
    <name type="scientific">Xenorhabdus bovienii str. feltiae Moldova</name>
    <dbReference type="NCBI Taxonomy" id="1398200"/>
    <lineage>
        <taxon>Bacteria</taxon>
        <taxon>Pseudomonadati</taxon>
        <taxon>Pseudomonadota</taxon>
        <taxon>Gammaproteobacteria</taxon>
        <taxon>Enterobacterales</taxon>
        <taxon>Morganellaceae</taxon>
        <taxon>Xenorhabdus</taxon>
    </lineage>
</organism>
<evidence type="ECO:0000256" key="1">
    <source>
        <dbReference type="ARBA" id="ARBA00022722"/>
    </source>
</evidence>
<keyword evidence="4 6" id="KW-0378">Hydrolase</keyword>
<comment type="caution">
    <text evidence="7">The sequence shown here is derived from an EMBL/GenBank/DDBJ whole genome shotgun (WGS) entry which is preliminary data.</text>
</comment>
<dbReference type="Pfam" id="PF03852">
    <property type="entry name" value="Vsr"/>
    <property type="match status" value="1"/>
</dbReference>
<dbReference type="SUPFAM" id="SSF52980">
    <property type="entry name" value="Restriction endonuclease-like"/>
    <property type="match status" value="1"/>
</dbReference>